<dbReference type="EC" id="3.4.21.-" evidence="3"/>
<keyword evidence="3" id="KW-0121">Carboxypeptidase</keyword>
<sequence>MKNIVVFVLLLYVFTLVQYVEKADGSMLATNGSSFDQQLLHLLANKKLSGAISGISIRKAVTGEVIYERGGDIRLRPASNMKLLTAAAALETLGQNYVFTTELYIDGVINGDVLTGNLYIKGKGDPTLLQSDLDTLATMIKNKGIKTIVGDVIGDDSWYDHERYSADMIWSDESEYYGAAISALTIAPNQDYDSATVIVDVAPGMNVGEGTTVEVKPHTDYLKIVNLAKTVSADGKKELKIIREHRSNTITITGTIPVKSSRMRQWVALWEPTVYTTHVFKNALLAQGIQQVGIVKAGKVPNQAKRLATHDSMPLAQLLIPFMKLSNNAHAEHLVKEMGKVIYDEGSWGTGLKVIESTAQSLGMNTASLKLRDGSGISQINLISANELTKLLYAVQDKGWYPAFVHSLPVAGASDRFVGGTLRNRMKNTFASGNVQAKTGTLTATSALSGYVTTKSGERFIFSILFNNFVDGDSITKIQDDIVILLADQE</sequence>
<dbReference type="Gene3D" id="3.40.710.10">
    <property type="entry name" value="DD-peptidase/beta-lactamase superfamily"/>
    <property type="match status" value="1"/>
</dbReference>
<dbReference type="GO" id="GO:0009002">
    <property type="term" value="F:serine-type D-Ala-D-Ala carboxypeptidase activity"/>
    <property type="evidence" value="ECO:0007669"/>
    <property type="project" value="UniProtKB-EC"/>
</dbReference>
<dbReference type="PANTHER" id="PTHR30023">
    <property type="entry name" value="D-ALANYL-D-ALANINE CARBOXYPEPTIDASE"/>
    <property type="match status" value="1"/>
</dbReference>
<comment type="caution">
    <text evidence="3">The sequence shown here is derived from an EMBL/GenBank/DDBJ whole genome shotgun (WGS) entry which is preliminary data.</text>
</comment>
<dbReference type="EMBL" id="JACJHX010000004">
    <property type="protein sequence ID" value="MBA9026569.1"/>
    <property type="molecule type" value="Genomic_DNA"/>
</dbReference>
<keyword evidence="3" id="KW-0645">Protease</keyword>
<dbReference type="InterPro" id="IPR012338">
    <property type="entry name" value="Beta-lactam/transpept-like"/>
</dbReference>
<comment type="similarity">
    <text evidence="1">Belongs to the peptidase S13 family.</text>
</comment>
<gene>
    <name evidence="3" type="ORF">HNP81_001854</name>
</gene>
<dbReference type="PRINTS" id="PR00922">
    <property type="entry name" value="DADACBPTASE3"/>
</dbReference>
<protein>
    <submittedName>
        <fullName evidence="3">D-alanyl-D-alanine carboxypeptidase/D-alanyl-D-alanine-endopeptidase (Penicillin-binding protein 4)</fullName>
        <ecNumber evidence="3">3.4.16.4</ecNumber>
        <ecNumber evidence="3">3.4.21.-</ecNumber>
    </submittedName>
</protein>
<accession>A0ABR6CNI2</accession>
<dbReference type="PANTHER" id="PTHR30023:SF0">
    <property type="entry name" value="PENICILLIN-SENSITIVE CARBOXYPEPTIDASE A"/>
    <property type="match status" value="1"/>
</dbReference>
<dbReference type="Pfam" id="PF02113">
    <property type="entry name" value="Peptidase_S13"/>
    <property type="match status" value="1"/>
</dbReference>
<organism evidence="3 4">
    <name type="scientific">Peribacillus huizhouensis</name>
    <dbReference type="NCBI Taxonomy" id="1501239"/>
    <lineage>
        <taxon>Bacteria</taxon>
        <taxon>Bacillati</taxon>
        <taxon>Bacillota</taxon>
        <taxon>Bacilli</taxon>
        <taxon>Bacillales</taxon>
        <taxon>Bacillaceae</taxon>
        <taxon>Peribacillus</taxon>
    </lineage>
</organism>
<dbReference type="SUPFAM" id="SSF56601">
    <property type="entry name" value="beta-lactamase/transpeptidase-like"/>
    <property type="match status" value="1"/>
</dbReference>
<proteinExistence type="inferred from homology"/>
<keyword evidence="4" id="KW-1185">Reference proteome</keyword>
<evidence type="ECO:0000256" key="1">
    <source>
        <dbReference type="ARBA" id="ARBA00006096"/>
    </source>
</evidence>
<keyword evidence="2 3" id="KW-0378">Hydrolase</keyword>
<name>A0ABR6CNI2_9BACI</name>
<dbReference type="InterPro" id="IPR000667">
    <property type="entry name" value="Peptidase_S13"/>
</dbReference>
<reference evidence="3 4" key="1">
    <citation type="submission" date="2020-08" db="EMBL/GenBank/DDBJ databases">
        <title>Genomic Encyclopedia of Type Strains, Phase IV (KMG-IV): sequencing the most valuable type-strain genomes for metagenomic binning, comparative biology and taxonomic classification.</title>
        <authorList>
            <person name="Goeker M."/>
        </authorList>
    </citation>
    <scope>NUCLEOTIDE SEQUENCE [LARGE SCALE GENOMIC DNA]</scope>
    <source>
        <strain evidence="3 4">DSM 105481</strain>
    </source>
</reference>
<evidence type="ECO:0000256" key="2">
    <source>
        <dbReference type="ARBA" id="ARBA00022801"/>
    </source>
</evidence>
<dbReference type="Gene3D" id="3.50.80.20">
    <property type="entry name" value="D-Ala-D-Ala carboxypeptidase C, peptidase S13"/>
    <property type="match status" value="1"/>
</dbReference>
<evidence type="ECO:0000313" key="4">
    <source>
        <dbReference type="Proteomes" id="UP000626697"/>
    </source>
</evidence>
<evidence type="ECO:0000313" key="3">
    <source>
        <dbReference type="EMBL" id="MBA9026569.1"/>
    </source>
</evidence>
<dbReference type="EC" id="3.4.16.4" evidence="3"/>
<dbReference type="Proteomes" id="UP000626697">
    <property type="component" value="Unassembled WGS sequence"/>
</dbReference>
<dbReference type="NCBIfam" id="TIGR00666">
    <property type="entry name" value="PBP4"/>
    <property type="match status" value="1"/>
</dbReference>